<dbReference type="PANTHER" id="PTHR10183">
    <property type="entry name" value="CALPAIN"/>
    <property type="match status" value="1"/>
</dbReference>
<protein>
    <recommendedName>
        <fullName evidence="16">Calpain catalytic domain-containing protein</fullName>
    </recommendedName>
</protein>
<feature type="region of interest" description="Disordered" evidence="11">
    <location>
        <begin position="1"/>
        <end position="41"/>
    </location>
</feature>
<dbReference type="PRINTS" id="PR00704">
    <property type="entry name" value="CALPAIN"/>
</dbReference>
<dbReference type="InParanoid" id="A0A067PUE5"/>
<keyword evidence="15" id="KW-1185">Reference proteome</keyword>
<dbReference type="InterPro" id="IPR022684">
    <property type="entry name" value="Calpain_cysteine_protease"/>
</dbReference>
<evidence type="ECO:0000256" key="11">
    <source>
        <dbReference type="SAM" id="MobiDB-lite"/>
    </source>
</evidence>
<evidence type="ECO:0000259" key="12">
    <source>
        <dbReference type="PROSITE" id="PS50135"/>
    </source>
</evidence>
<evidence type="ECO:0000256" key="2">
    <source>
        <dbReference type="ARBA" id="ARBA00022670"/>
    </source>
</evidence>
<dbReference type="PROSITE" id="PS00139">
    <property type="entry name" value="THIOL_PROTEASE_CYS"/>
    <property type="match status" value="1"/>
</dbReference>
<reference evidence="15" key="1">
    <citation type="journal article" date="2014" name="Proc. Natl. Acad. Sci. U.S.A.">
        <title>Extensive sampling of basidiomycete genomes demonstrates inadequacy of the white-rot/brown-rot paradigm for wood decay fungi.</title>
        <authorList>
            <person name="Riley R."/>
            <person name="Salamov A.A."/>
            <person name="Brown D.W."/>
            <person name="Nagy L.G."/>
            <person name="Floudas D."/>
            <person name="Held B.W."/>
            <person name="Levasseur A."/>
            <person name="Lombard V."/>
            <person name="Morin E."/>
            <person name="Otillar R."/>
            <person name="Lindquist E.A."/>
            <person name="Sun H."/>
            <person name="LaButti K.M."/>
            <person name="Schmutz J."/>
            <person name="Jabbour D."/>
            <person name="Luo H."/>
            <person name="Baker S.E."/>
            <person name="Pisabarro A.G."/>
            <person name="Walton J.D."/>
            <person name="Blanchette R.A."/>
            <person name="Henrissat B."/>
            <person name="Martin F."/>
            <person name="Cullen D."/>
            <person name="Hibbett D.S."/>
            <person name="Grigoriev I.V."/>
        </authorList>
    </citation>
    <scope>NUCLEOTIDE SEQUENCE [LARGE SCALE GENOMIC DNA]</scope>
    <source>
        <strain evidence="15">MUCL 33604</strain>
    </source>
</reference>
<evidence type="ECO:0000256" key="9">
    <source>
        <dbReference type="PROSITE-ProRule" id="PRU00228"/>
    </source>
</evidence>
<dbReference type="GO" id="GO:0004198">
    <property type="term" value="F:calcium-dependent cysteine-type endopeptidase activity"/>
    <property type="evidence" value="ECO:0007669"/>
    <property type="project" value="InterPro"/>
</dbReference>
<evidence type="ECO:0000256" key="4">
    <source>
        <dbReference type="ARBA" id="ARBA00022771"/>
    </source>
</evidence>
<feature type="domain" description="Calpain catalytic" evidence="13">
    <location>
        <begin position="107"/>
        <end position="378"/>
    </location>
</feature>
<evidence type="ECO:0000256" key="6">
    <source>
        <dbReference type="ARBA" id="ARBA00022807"/>
    </source>
</evidence>
<dbReference type="PROSITE" id="PS50135">
    <property type="entry name" value="ZF_ZZ_2"/>
    <property type="match status" value="1"/>
</dbReference>
<evidence type="ECO:0000256" key="8">
    <source>
        <dbReference type="PIRSR" id="PIRSR622684-1"/>
    </source>
</evidence>
<evidence type="ECO:0000259" key="13">
    <source>
        <dbReference type="PROSITE" id="PS50203"/>
    </source>
</evidence>
<dbReference type="SUPFAM" id="SSF57850">
    <property type="entry name" value="RING/U-box"/>
    <property type="match status" value="1"/>
</dbReference>
<dbReference type="InterPro" id="IPR000433">
    <property type="entry name" value="Znf_ZZ"/>
</dbReference>
<dbReference type="GO" id="GO:0006508">
    <property type="term" value="P:proteolysis"/>
    <property type="evidence" value="ECO:0007669"/>
    <property type="project" value="UniProtKB-KW"/>
</dbReference>
<dbReference type="HOGENOM" id="CLU_006072_2_1_1"/>
<organism evidence="14 15">
    <name type="scientific">Jaapia argillacea MUCL 33604</name>
    <dbReference type="NCBI Taxonomy" id="933084"/>
    <lineage>
        <taxon>Eukaryota</taxon>
        <taxon>Fungi</taxon>
        <taxon>Dikarya</taxon>
        <taxon>Basidiomycota</taxon>
        <taxon>Agaricomycotina</taxon>
        <taxon>Agaricomycetes</taxon>
        <taxon>Agaricomycetidae</taxon>
        <taxon>Jaapiales</taxon>
        <taxon>Jaapiaceae</taxon>
        <taxon>Jaapia</taxon>
    </lineage>
</organism>
<feature type="active site" evidence="8">
    <location>
        <position position="136"/>
    </location>
</feature>
<keyword evidence="7" id="KW-0862">Zinc</keyword>
<evidence type="ECO:0000313" key="14">
    <source>
        <dbReference type="EMBL" id="KDQ53941.1"/>
    </source>
</evidence>
<comment type="similarity">
    <text evidence="1">Belongs to the peptidase C2 family.</text>
</comment>
<keyword evidence="5" id="KW-0378">Hydrolase</keyword>
<dbReference type="GO" id="GO:0008270">
    <property type="term" value="F:zinc ion binding"/>
    <property type="evidence" value="ECO:0007669"/>
    <property type="project" value="UniProtKB-KW"/>
</dbReference>
<feature type="active site" evidence="8">
    <location>
        <position position="319"/>
    </location>
</feature>
<keyword evidence="3" id="KW-0479">Metal-binding</keyword>
<gene>
    <name evidence="14" type="ORF">JAAARDRAFT_61029</name>
</gene>
<name>A0A067PUE5_9AGAM</name>
<dbReference type="Pfam" id="PF00569">
    <property type="entry name" value="ZZ"/>
    <property type="match status" value="1"/>
</dbReference>
<dbReference type="Pfam" id="PF00648">
    <property type="entry name" value="Peptidase_C2"/>
    <property type="match status" value="2"/>
</dbReference>
<feature type="domain" description="ZZ-type" evidence="12">
    <location>
        <begin position="622"/>
        <end position="677"/>
    </location>
</feature>
<dbReference type="SUPFAM" id="SSF54001">
    <property type="entry name" value="Cysteine proteinases"/>
    <property type="match status" value="1"/>
</dbReference>
<proteinExistence type="inferred from homology"/>
<dbReference type="InterPro" id="IPR043145">
    <property type="entry name" value="Znf_ZZ_sf"/>
</dbReference>
<dbReference type="CDD" id="cd02249">
    <property type="entry name" value="ZZ"/>
    <property type="match status" value="1"/>
</dbReference>
<evidence type="ECO:0000256" key="5">
    <source>
        <dbReference type="ARBA" id="ARBA00022801"/>
    </source>
</evidence>
<dbReference type="EMBL" id="KL197731">
    <property type="protein sequence ID" value="KDQ53941.1"/>
    <property type="molecule type" value="Genomic_DNA"/>
</dbReference>
<evidence type="ECO:0000256" key="3">
    <source>
        <dbReference type="ARBA" id="ARBA00022723"/>
    </source>
</evidence>
<dbReference type="SMART" id="SM00291">
    <property type="entry name" value="ZnF_ZZ"/>
    <property type="match status" value="1"/>
</dbReference>
<accession>A0A067PUE5</accession>
<evidence type="ECO:0000256" key="7">
    <source>
        <dbReference type="ARBA" id="ARBA00022833"/>
    </source>
</evidence>
<dbReference type="PROSITE" id="PS50203">
    <property type="entry name" value="CALPAIN_CAT"/>
    <property type="match status" value="1"/>
</dbReference>
<comment type="caution">
    <text evidence="10">Lacks conserved residue(s) required for the propagation of feature annotation.</text>
</comment>
<keyword evidence="6" id="KW-0788">Thiol protease</keyword>
<feature type="region of interest" description="Disordered" evidence="11">
    <location>
        <begin position="555"/>
        <end position="621"/>
    </location>
</feature>
<dbReference type="Proteomes" id="UP000027265">
    <property type="component" value="Unassembled WGS sequence"/>
</dbReference>
<feature type="compositionally biased region" description="Acidic residues" evidence="11">
    <location>
        <begin position="565"/>
        <end position="618"/>
    </location>
</feature>
<evidence type="ECO:0000313" key="15">
    <source>
        <dbReference type="Proteomes" id="UP000027265"/>
    </source>
</evidence>
<dbReference type="Gene3D" id="3.30.60.90">
    <property type="match status" value="1"/>
</dbReference>
<dbReference type="InterPro" id="IPR038765">
    <property type="entry name" value="Papain-like_cys_pep_sf"/>
</dbReference>
<evidence type="ECO:0008006" key="16">
    <source>
        <dbReference type="Google" id="ProtNLM"/>
    </source>
</evidence>
<evidence type="ECO:0000256" key="10">
    <source>
        <dbReference type="PROSITE-ProRule" id="PRU00239"/>
    </source>
</evidence>
<dbReference type="InterPro" id="IPR000169">
    <property type="entry name" value="Pept_cys_AS"/>
</dbReference>
<dbReference type="InterPro" id="IPR001300">
    <property type="entry name" value="Peptidase_C2_calpain_cat"/>
</dbReference>
<dbReference type="STRING" id="933084.A0A067PUE5"/>
<keyword evidence="2" id="KW-0645">Protease</keyword>
<keyword evidence="4 9" id="KW-0863">Zinc-finger</keyword>
<evidence type="ECO:0000256" key="1">
    <source>
        <dbReference type="ARBA" id="ARBA00007623"/>
    </source>
</evidence>
<dbReference type="PANTHER" id="PTHR10183:SF379">
    <property type="entry name" value="CALPAIN-5"/>
    <property type="match status" value="1"/>
</dbReference>
<dbReference type="AlphaFoldDB" id="A0A067PUE5"/>
<dbReference type="OrthoDB" id="424753at2759"/>
<sequence length="739" mass="83245">MPSHKPRPKPDASSAKSKVLESQKIVKPAPPKGGPVQFSQRKDKAGLLVTEELQKAIERCKSKVEAITQECRRRNRRFRDIEFDLDQDQSLCVHGLTSDEFSPEDARRVPQIFNNPQFFIDSASSNDIVQGNLGDCWFLSALVIVSTMPGLIEKICVARDEKVGVYGFIFYRDAGWEEVIIDDLLCLSVPQYETLDGSAKNLYKQDKDAYNEMARKGSKSLYFAQSGTENETWVPLLEKAYAKLHGDYAALEGGFTCEALEDLTGGVASDIPVMDILDEDLFWKEELCRVNRGRLFGCSLDTSDGDWEVNDKRFLMIRNPWGRSEWTGRWSDGSKEWTTEWLQALPALGHSFGDDGAFLMEYKDFLSTWNTIARTVLFDSTWTMSSQWLNVTSRPYPCAWSFGDISFTFSIPKATPAVIVLAKLNDRHFEDVTSCYNWSVDFLLYKKGDKEHIGTSAHGYYRRRSVNLEINLEAGDYVVHVRLDRYPIDGREKSHPEDCLDGWDARKLSRKMTEMSTSNSIAASEKHDTFLPLRADSFAGQDISEIEAIATSASQTVVAVKPGEGGDDEEWEDEEEATTENEEEGEEEAEAEEGEKEGGEEGEGEGEGGEDEDEDEDGVVTHEGYGCDGCGMTPIKGPRFHCLDSSCGDSYDLCEKCVDEEKHPADHKMLRINTPEEEDKYNLKDKIEGNENKITLGLRVYTKRDSPATVKGQLRHGTLLRWTKKQKDEKIGDNEPVSL</sequence>
<dbReference type="SMART" id="SM00230">
    <property type="entry name" value="CysPc"/>
    <property type="match status" value="1"/>
</dbReference>
<dbReference type="Gene3D" id="3.90.70.10">
    <property type="entry name" value="Cysteine proteinases"/>
    <property type="match status" value="1"/>
</dbReference>